<accession>A0A5J4THS7</accession>
<evidence type="ECO:0000259" key="4">
    <source>
        <dbReference type="SMART" id="SM00831"/>
    </source>
</evidence>
<dbReference type="GO" id="GO:0005388">
    <property type="term" value="F:P-type calcium transporter activity"/>
    <property type="evidence" value="ECO:0007669"/>
    <property type="project" value="TreeGrafter"/>
</dbReference>
<feature type="domain" description="Cation-transporting P-type ATPase N-terminal" evidence="4">
    <location>
        <begin position="17"/>
        <end position="96"/>
    </location>
</feature>
<dbReference type="Pfam" id="PF00690">
    <property type="entry name" value="Cation_ATPase_N"/>
    <property type="match status" value="1"/>
</dbReference>
<dbReference type="GO" id="GO:0012505">
    <property type="term" value="C:endomembrane system"/>
    <property type="evidence" value="ECO:0007669"/>
    <property type="project" value="UniProtKB-SubCell"/>
</dbReference>
<dbReference type="Proteomes" id="UP000324800">
    <property type="component" value="Unassembled WGS sequence"/>
</dbReference>
<comment type="subcellular location">
    <subcellularLocation>
        <location evidence="1">Endomembrane system</location>
        <topology evidence="1">Multi-pass membrane protein</topology>
    </subcellularLocation>
</comment>
<dbReference type="GO" id="GO:0006874">
    <property type="term" value="P:intracellular calcium ion homeostasis"/>
    <property type="evidence" value="ECO:0007669"/>
    <property type="project" value="TreeGrafter"/>
</dbReference>
<evidence type="ECO:0000313" key="6">
    <source>
        <dbReference type="Proteomes" id="UP000324800"/>
    </source>
</evidence>
<dbReference type="SUPFAM" id="SSF81653">
    <property type="entry name" value="Calcium ATPase, transduction domain A"/>
    <property type="match status" value="1"/>
</dbReference>
<comment type="caution">
    <text evidence="5">The sequence shown here is derived from an EMBL/GenBank/DDBJ whole genome shotgun (WGS) entry which is preliminary data.</text>
</comment>
<reference evidence="5 6" key="1">
    <citation type="submission" date="2019-03" db="EMBL/GenBank/DDBJ databases">
        <title>Single cell metagenomics reveals metabolic interactions within the superorganism composed of flagellate Streblomastix strix and complex community of Bacteroidetes bacteria on its surface.</title>
        <authorList>
            <person name="Treitli S.C."/>
            <person name="Kolisko M."/>
            <person name="Husnik F."/>
            <person name="Keeling P."/>
            <person name="Hampl V."/>
        </authorList>
    </citation>
    <scope>NUCLEOTIDE SEQUENCE [LARGE SCALE GENOMIC DNA]</scope>
    <source>
        <strain evidence="5">ST1C</strain>
    </source>
</reference>
<dbReference type="SUPFAM" id="SSF81665">
    <property type="entry name" value="Calcium ATPase, transmembrane domain M"/>
    <property type="match status" value="1"/>
</dbReference>
<dbReference type="InterPro" id="IPR008250">
    <property type="entry name" value="ATPase_P-typ_transduc_dom_A_sf"/>
</dbReference>
<evidence type="ECO:0000313" key="5">
    <source>
        <dbReference type="EMBL" id="KAA6357788.1"/>
    </source>
</evidence>
<dbReference type="SMART" id="SM00831">
    <property type="entry name" value="Cation_ATPase_N"/>
    <property type="match status" value="1"/>
</dbReference>
<dbReference type="InterPro" id="IPR004014">
    <property type="entry name" value="ATPase_P-typ_cation-transptr_N"/>
</dbReference>
<keyword evidence="3" id="KW-0472">Membrane</keyword>
<keyword evidence="3" id="KW-0812">Transmembrane</keyword>
<protein>
    <submittedName>
        <fullName evidence="5">Putative calcium-transporting ATPase 10, plasma membrane-type</fullName>
    </submittedName>
</protein>
<sequence>MTWANKDELQSLMELRDIHSFNQNGGIQEVFCKLKTNSEGLDQSTLLAEERQRRFGKNIMSKPQTKSFLRLWFEAFQDTTLIILMVLAVVSLIIAVGVERGKNLSWLGGSAILATVLVVTLVSSLNTYSQELQFQKLNERQKDRQIIVIRNDQPTQISVFDLLVGDIFQIQTGDILPADGICIESNNISCDESAMTGESELIKKSPEKMPFMFCGCKVQTGFGKMVVVAVGMNTQFGILKQAIITSACMKLII</sequence>
<dbReference type="InterPro" id="IPR023298">
    <property type="entry name" value="ATPase_P-typ_TM_dom_sf"/>
</dbReference>
<dbReference type="EMBL" id="SNRW01030845">
    <property type="protein sequence ID" value="KAA6357788.1"/>
    <property type="molecule type" value="Genomic_DNA"/>
</dbReference>
<name>A0A5J4THS7_9EUKA</name>
<dbReference type="Gene3D" id="1.20.1110.10">
    <property type="entry name" value="Calcium-transporting ATPase, transmembrane domain"/>
    <property type="match status" value="1"/>
</dbReference>
<dbReference type="PANTHER" id="PTHR24093">
    <property type="entry name" value="CATION TRANSPORTING ATPASE"/>
    <property type="match status" value="1"/>
</dbReference>
<proteinExistence type="predicted"/>
<dbReference type="GO" id="GO:0005886">
    <property type="term" value="C:plasma membrane"/>
    <property type="evidence" value="ECO:0007669"/>
    <property type="project" value="TreeGrafter"/>
</dbReference>
<feature type="transmembrane region" description="Helical" evidence="3">
    <location>
        <begin position="104"/>
        <end position="128"/>
    </location>
</feature>
<evidence type="ECO:0000256" key="2">
    <source>
        <dbReference type="ARBA" id="ARBA00022842"/>
    </source>
</evidence>
<keyword evidence="3" id="KW-1133">Transmembrane helix</keyword>
<evidence type="ECO:0000256" key="3">
    <source>
        <dbReference type="SAM" id="Phobius"/>
    </source>
</evidence>
<dbReference type="InterPro" id="IPR059000">
    <property type="entry name" value="ATPase_P-type_domA"/>
</dbReference>
<keyword evidence="2" id="KW-0460">Magnesium</keyword>
<feature type="transmembrane region" description="Helical" evidence="3">
    <location>
        <begin position="79"/>
        <end position="98"/>
    </location>
</feature>
<dbReference type="OrthoDB" id="116380at2759"/>
<evidence type="ECO:0000256" key="1">
    <source>
        <dbReference type="ARBA" id="ARBA00004127"/>
    </source>
</evidence>
<dbReference type="AlphaFoldDB" id="A0A5J4THS7"/>
<dbReference type="FunFam" id="2.70.150.10:FF:000029">
    <property type="entry name" value="Calcium-transporting ATPase"/>
    <property type="match status" value="1"/>
</dbReference>
<dbReference type="Gene3D" id="2.70.150.10">
    <property type="entry name" value="Calcium-transporting ATPase, cytoplasmic transduction domain A"/>
    <property type="match status" value="1"/>
</dbReference>
<dbReference type="Pfam" id="PF00122">
    <property type="entry name" value="E1-E2_ATPase"/>
    <property type="match status" value="1"/>
</dbReference>
<gene>
    <name evidence="5" type="ORF">EZS28_046685</name>
</gene>
<dbReference type="PANTHER" id="PTHR24093:SF369">
    <property type="entry name" value="CALCIUM-TRANSPORTING ATPASE"/>
    <property type="match status" value="1"/>
</dbReference>
<organism evidence="5 6">
    <name type="scientific">Streblomastix strix</name>
    <dbReference type="NCBI Taxonomy" id="222440"/>
    <lineage>
        <taxon>Eukaryota</taxon>
        <taxon>Metamonada</taxon>
        <taxon>Preaxostyla</taxon>
        <taxon>Oxymonadida</taxon>
        <taxon>Streblomastigidae</taxon>
        <taxon>Streblomastix</taxon>
    </lineage>
</organism>